<dbReference type="PANTHER" id="PTHR11831:SF4">
    <property type="entry name" value="SMALL RIBOSOMAL SUBUNIT PROTEIN US4M"/>
    <property type="match status" value="1"/>
</dbReference>
<dbReference type="InterPro" id="IPR018079">
    <property type="entry name" value="Ribosomal_uS4_CS"/>
</dbReference>
<keyword evidence="4 10" id="KW-0694">RNA-binding</keyword>
<name>A0A9W4TRD3_9ASCO</name>
<protein>
    <recommendedName>
        <fullName evidence="9">Small ribosomal subunit protein uS4m</fullName>
    </recommendedName>
</protein>
<dbReference type="PROSITE" id="PS50889">
    <property type="entry name" value="S4"/>
    <property type="match status" value="1"/>
</dbReference>
<evidence type="ECO:0000313" key="12">
    <source>
        <dbReference type="EMBL" id="CAI5755951.1"/>
    </source>
</evidence>
<evidence type="ECO:0000256" key="3">
    <source>
        <dbReference type="ARBA" id="ARBA00022730"/>
    </source>
</evidence>
<keyword evidence="13" id="KW-1185">Reference proteome</keyword>
<dbReference type="FunFam" id="3.10.290.10:FF:000025">
    <property type="entry name" value="30S ribosomal subunit S4"/>
    <property type="match status" value="1"/>
</dbReference>
<evidence type="ECO:0000313" key="13">
    <source>
        <dbReference type="Proteomes" id="UP001152885"/>
    </source>
</evidence>
<evidence type="ECO:0000256" key="9">
    <source>
        <dbReference type="ARBA" id="ARBA00071419"/>
    </source>
</evidence>
<dbReference type="PROSITE" id="PS00632">
    <property type="entry name" value="RIBOSOMAL_S4"/>
    <property type="match status" value="1"/>
</dbReference>
<evidence type="ECO:0000256" key="4">
    <source>
        <dbReference type="ARBA" id="ARBA00022884"/>
    </source>
</evidence>
<gene>
    <name evidence="12" type="ORF">CANVERA_P0468</name>
</gene>
<evidence type="ECO:0000259" key="11">
    <source>
        <dbReference type="SMART" id="SM00363"/>
    </source>
</evidence>
<evidence type="ECO:0000256" key="1">
    <source>
        <dbReference type="ARBA" id="ARBA00004173"/>
    </source>
</evidence>
<dbReference type="Proteomes" id="UP001152885">
    <property type="component" value="Unassembled WGS sequence"/>
</dbReference>
<dbReference type="SMART" id="SM00363">
    <property type="entry name" value="S4"/>
    <property type="match status" value="1"/>
</dbReference>
<comment type="subcellular location">
    <subcellularLocation>
        <location evidence="1">Mitochondrion</location>
    </subcellularLocation>
</comment>
<evidence type="ECO:0000256" key="2">
    <source>
        <dbReference type="ARBA" id="ARBA00007465"/>
    </source>
</evidence>
<comment type="caution">
    <text evidence="12">The sequence shown here is derived from an EMBL/GenBank/DDBJ whole genome shotgun (WGS) entry which is preliminary data.</text>
</comment>
<sequence length="459" mass="53553">MPRKVDKVYQLTRGQMTMSMNKENLFNLYRKEPLKYIGKTLYQQKWAAKSETRTYHGDHIREKQFKKVLFDSNLKSYSQLDSSLKGDNTPTPITLQTFATIEKRLEIAVFRSMFASSVRQARQFILGGEVKVNGVTIKHPSFPLKQGDVFSVNPEKVLYALGKSKPGLDKSIKLTNEIIGAWNNYVSKARSNPKLFHEMKQNQPPSFDVIQNMEINENKSNNQTNSEITMKQLQKNITRESILKEIILIGNKSKEPTIEIFEKFGTKNNSNSKCLQIYQQLKSINHYLVTEPTNEKIEQFFVKSEEKEHSEQLLQRQINSILRELKNSEYERIRILHQEDKLTGKFYNEKLVNNLKYTPKLNKEEVSEDESLAKVDFKFLNNLYGRKDPNRSYFTPWYPKPFIAPFAILPSHIEISFDTCHAVYLRDPIARPGHSEVISPLPEHVHDRTYMWYARKGMA</sequence>
<dbReference type="GO" id="GO:0003735">
    <property type="term" value="F:structural constituent of ribosome"/>
    <property type="evidence" value="ECO:0007669"/>
    <property type="project" value="TreeGrafter"/>
</dbReference>
<evidence type="ECO:0000256" key="7">
    <source>
        <dbReference type="ARBA" id="ARBA00023274"/>
    </source>
</evidence>
<keyword evidence="5" id="KW-0689">Ribosomal protein</keyword>
<dbReference type="AlphaFoldDB" id="A0A9W4TRD3"/>
<accession>A0A9W4TRD3</accession>
<dbReference type="Gene3D" id="3.10.290.10">
    <property type="entry name" value="RNA-binding S4 domain"/>
    <property type="match status" value="1"/>
</dbReference>
<dbReference type="PANTHER" id="PTHR11831">
    <property type="entry name" value="30S 40S RIBOSOMAL PROTEIN"/>
    <property type="match status" value="1"/>
</dbReference>
<keyword evidence="3 10" id="KW-0699">rRNA-binding</keyword>
<dbReference type="InterPro" id="IPR022801">
    <property type="entry name" value="Ribosomal_uS4"/>
</dbReference>
<dbReference type="InterPro" id="IPR036986">
    <property type="entry name" value="S4_RNA-bd_sf"/>
</dbReference>
<organism evidence="12 13">
    <name type="scientific">Candida verbasci</name>
    <dbReference type="NCBI Taxonomy" id="1227364"/>
    <lineage>
        <taxon>Eukaryota</taxon>
        <taxon>Fungi</taxon>
        <taxon>Dikarya</taxon>
        <taxon>Ascomycota</taxon>
        <taxon>Saccharomycotina</taxon>
        <taxon>Pichiomycetes</taxon>
        <taxon>Debaryomycetaceae</taxon>
        <taxon>Candida/Lodderomyces clade</taxon>
        <taxon>Candida</taxon>
    </lineage>
</organism>
<comment type="similarity">
    <text evidence="2">Belongs to the universal ribosomal protein uS4 family.</text>
</comment>
<dbReference type="InterPro" id="IPR002942">
    <property type="entry name" value="S4_RNA-bd"/>
</dbReference>
<reference evidence="12" key="1">
    <citation type="submission" date="2022-12" db="EMBL/GenBank/DDBJ databases">
        <authorList>
            <person name="Brejova B."/>
        </authorList>
    </citation>
    <scope>NUCLEOTIDE SEQUENCE</scope>
</reference>
<evidence type="ECO:0000256" key="5">
    <source>
        <dbReference type="ARBA" id="ARBA00022980"/>
    </source>
</evidence>
<dbReference type="GO" id="GO:0005763">
    <property type="term" value="C:mitochondrial small ribosomal subunit"/>
    <property type="evidence" value="ECO:0007669"/>
    <property type="project" value="TreeGrafter"/>
</dbReference>
<dbReference type="Pfam" id="PF01479">
    <property type="entry name" value="S4"/>
    <property type="match status" value="1"/>
</dbReference>
<dbReference type="OrthoDB" id="3356781at2759"/>
<dbReference type="CDD" id="cd00165">
    <property type="entry name" value="S4"/>
    <property type="match status" value="1"/>
</dbReference>
<dbReference type="GO" id="GO:0019843">
    <property type="term" value="F:rRNA binding"/>
    <property type="evidence" value="ECO:0007669"/>
    <property type="project" value="UniProtKB-KW"/>
</dbReference>
<evidence type="ECO:0000256" key="8">
    <source>
        <dbReference type="ARBA" id="ARBA00037226"/>
    </source>
</evidence>
<evidence type="ECO:0000256" key="10">
    <source>
        <dbReference type="PROSITE-ProRule" id="PRU00182"/>
    </source>
</evidence>
<comment type="function">
    <text evidence="8">Component of the mitochondrial ribosome (mitoribosome), a dedicated translation machinery responsible for the synthesis of mitochondrial genome-encoded proteins, including at least some of the essential transmembrane subunits of the mitochondrial respiratory chain. The mitoribosomes are attached to the mitochondrial inner membrane and translation products are cotranslationally integrated into the membrane.</text>
</comment>
<keyword evidence="6" id="KW-0496">Mitochondrion</keyword>
<proteinExistence type="inferred from homology"/>
<dbReference type="EMBL" id="CANTUO010000001">
    <property type="protein sequence ID" value="CAI5755951.1"/>
    <property type="molecule type" value="Genomic_DNA"/>
</dbReference>
<evidence type="ECO:0000256" key="6">
    <source>
        <dbReference type="ARBA" id="ARBA00023128"/>
    </source>
</evidence>
<keyword evidence="7" id="KW-0687">Ribonucleoprotein</keyword>
<dbReference type="SUPFAM" id="SSF55174">
    <property type="entry name" value="Alpha-L RNA-binding motif"/>
    <property type="match status" value="1"/>
</dbReference>
<feature type="domain" description="RNA-binding S4" evidence="11">
    <location>
        <begin position="103"/>
        <end position="163"/>
    </location>
</feature>
<dbReference type="GO" id="GO:0042274">
    <property type="term" value="P:ribosomal small subunit biogenesis"/>
    <property type="evidence" value="ECO:0007669"/>
    <property type="project" value="TreeGrafter"/>
</dbReference>